<evidence type="ECO:0000313" key="3">
    <source>
        <dbReference type="EMBL" id="MCF1751833.1"/>
    </source>
</evidence>
<accession>A0ABS9BUY7</accession>
<evidence type="ECO:0000313" key="4">
    <source>
        <dbReference type="Proteomes" id="UP001201449"/>
    </source>
</evidence>
<keyword evidence="4" id="KW-1185">Reference proteome</keyword>
<gene>
    <name evidence="3" type="ORF">L0U89_12200</name>
</gene>
<protein>
    <submittedName>
        <fullName evidence="3">SusE domain-containing protein</fullName>
    </submittedName>
</protein>
<keyword evidence="1" id="KW-0732">Signal</keyword>
<reference evidence="3 4" key="1">
    <citation type="submission" date="2022-01" db="EMBL/GenBank/DDBJ databases">
        <title>Mariniradius saccharolyticus sp. nov., isolated from sediment of a river.</title>
        <authorList>
            <person name="Liu H."/>
        </authorList>
    </citation>
    <scope>NUCLEOTIDE SEQUENCE [LARGE SCALE GENOMIC DNA]</scope>
    <source>
        <strain evidence="3 4">RY-2</strain>
    </source>
</reference>
<dbReference type="Proteomes" id="UP001201449">
    <property type="component" value="Unassembled WGS sequence"/>
</dbReference>
<proteinExistence type="predicted"/>
<comment type="caution">
    <text evidence="3">The sequence shown here is derived from an EMBL/GenBank/DDBJ whole genome shotgun (WGS) entry which is preliminary data.</text>
</comment>
<dbReference type="Gene3D" id="2.60.40.3620">
    <property type="match status" value="2"/>
</dbReference>
<dbReference type="RefSeq" id="WP_234861776.1">
    <property type="nucleotide sequence ID" value="NZ_JAKEVZ010000008.1"/>
</dbReference>
<dbReference type="CDD" id="cd12967">
    <property type="entry name" value="CBM_SusE-F_like_u1"/>
    <property type="match status" value="1"/>
</dbReference>
<evidence type="ECO:0000259" key="2">
    <source>
        <dbReference type="Pfam" id="PF14292"/>
    </source>
</evidence>
<dbReference type="InterPro" id="IPR025970">
    <property type="entry name" value="SusE"/>
</dbReference>
<name>A0ABS9BUY7_9BACT</name>
<dbReference type="Pfam" id="PF14292">
    <property type="entry name" value="SusE"/>
    <property type="match status" value="1"/>
</dbReference>
<dbReference type="EMBL" id="JAKEVZ010000008">
    <property type="protein sequence ID" value="MCF1751833.1"/>
    <property type="molecule type" value="Genomic_DNA"/>
</dbReference>
<feature type="domain" description="SusE outer membrane protein" evidence="2">
    <location>
        <begin position="27"/>
        <end position="129"/>
    </location>
</feature>
<sequence length="349" mass="37284">MRVLSKISWVAFMLPLLIWSCAPMDQPTIIPQTGSTLVSPAAGSSLVLLEASKGDSISFQVTPPDFGVPGAVEITYKLEMAKAGTNFAKVVALGTSKSPIIKVKTEDLNGKLLAEGLEAGKSAAVEFRVTTSINRSLSDLVGAASNLNVTPYLATVVLPSLRVPGDYQGWNPGNNSTIIYSANSDNIYEGFVHILSGSGEFKFITGPEWDKYPDYGTDAAPGKLIQKGGNIKIPGDFGTHRVKANLSALTYELVRIGVWGIIGDAVNGWDTEVPMNFNRDQNILTIDYALKVGKMKFRTNTWDNNYGLGSAPGEASAGGPDIPIAEAGNYTITLDFKTPGKVLYSITKK</sequence>
<evidence type="ECO:0000256" key="1">
    <source>
        <dbReference type="SAM" id="SignalP"/>
    </source>
</evidence>
<feature type="chain" id="PRO_5045562637" evidence="1">
    <location>
        <begin position="26"/>
        <end position="349"/>
    </location>
</feature>
<organism evidence="3 4">
    <name type="scientific">Mariniradius sediminis</name>
    <dbReference type="NCBI Taxonomy" id="2909237"/>
    <lineage>
        <taxon>Bacteria</taxon>
        <taxon>Pseudomonadati</taxon>
        <taxon>Bacteroidota</taxon>
        <taxon>Cytophagia</taxon>
        <taxon>Cytophagales</taxon>
        <taxon>Cyclobacteriaceae</taxon>
        <taxon>Mariniradius</taxon>
    </lineage>
</organism>
<feature type="signal peptide" evidence="1">
    <location>
        <begin position="1"/>
        <end position="25"/>
    </location>
</feature>